<name>A0A3B0C7P6_9FLAO</name>
<gene>
    <name evidence="2" type="ORF">D7Z94_09830</name>
</gene>
<dbReference type="InterPro" id="IPR050407">
    <property type="entry name" value="Geranylgeranyl_reductase"/>
</dbReference>
<evidence type="ECO:0000313" key="2">
    <source>
        <dbReference type="EMBL" id="RKN81230.1"/>
    </source>
</evidence>
<dbReference type="InterPro" id="IPR036188">
    <property type="entry name" value="FAD/NAD-bd_sf"/>
</dbReference>
<organism evidence="2 3">
    <name type="scientific">Ulvibacterium marinum</name>
    <dbReference type="NCBI Taxonomy" id="2419782"/>
    <lineage>
        <taxon>Bacteria</taxon>
        <taxon>Pseudomonadati</taxon>
        <taxon>Bacteroidota</taxon>
        <taxon>Flavobacteriia</taxon>
        <taxon>Flavobacteriales</taxon>
        <taxon>Flavobacteriaceae</taxon>
        <taxon>Ulvibacterium</taxon>
    </lineage>
</organism>
<dbReference type="PANTHER" id="PTHR42685:SF22">
    <property type="entry name" value="CONDITIONED MEDIUM FACTOR RECEPTOR 1"/>
    <property type="match status" value="1"/>
</dbReference>
<dbReference type="PRINTS" id="PR00420">
    <property type="entry name" value="RNGMNOXGNASE"/>
</dbReference>
<dbReference type="Gene3D" id="3.50.50.60">
    <property type="entry name" value="FAD/NAD(P)-binding domain"/>
    <property type="match status" value="1"/>
</dbReference>
<dbReference type="EMBL" id="RBCJ01000002">
    <property type="protein sequence ID" value="RKN81230.1"/>
    <property type="molecule type" value="Genomic_DNA"/>
</dbReference>
<dbReference type="SUPFAM" id="SSF51905">
    <property type="entry name" value="FAD/NAD(P)-binding domain"/>
    <property type="match status" value="1"/>
</dbReference>
<proteinExistence type="predicted"/>
<dbReference type="OrthoDB" id="1142316at2"/>
<dbReference type="Pfam" id="PF01494">
    <property type="entry name" value="FAD_binding_3"/>
    <property type="match status" value="1"/>
</dbReference>
<dbReference type="Proteomes" id="UP000276603">
    <property type="component" value="Unassembled WGS sequence"/>
</dbReference>
<dbReference type="AlphaFoldDB" id="A0A3B0C7P6"/>
<reference evidence="2 3" key="1">
    <citation type="submission" date="2018-10" db="EMBL/GenBank/DDBJ databases">
        <title>Ulvibacterium marinum gen. nov., sp. nov., a novel marine bacterium of the family Flavobacteriaceae, isolated from a culture of the green alga Ulva prolifera.</title>
        <authorList>
            <person name="Zhang Z."/>
        </authorList>
    </citation>
    <scope>NUCLEOTIDE SEQUENCE [LARGE SCALE GENOMIC DNA]</scope>
    <source>
        <strain evidence="2 3">CCMM003</strain>
    </source>
</reference>
<evidence type="ECO:0000313" key="3">
    <source>
        <dbReference type="Proteomes" id="UP000276603"/>
    </source>
</evidence>
<dbReference type="RefSeq" id="WP_120711387.1">
    <property type="nucleotide sequence ID" value="NZ_RBCJ01000002.1"/>
</dbReference>
<keyword evidence="3" id="KW-1185">Reference proteome</keyword>
<dbReference type="PANTHER" id="PTHR42685">
    <property type="entry name" value="GERANYLGERANYL DIPHOSPHATE REDUCTASE"/>
    <property type="match status" value="1"/>
</dbReference>
<dbReference type="GO" id="GO:0071949">
    <property type="term" value="F:FAD binding"/>
    <property type="evidence" value="ECO:0007669"/>
    <property type="project" value="InterPro"/>
</dbReference>
<accession>A0A3B0C7P6</accession>
<protein>
    <submittedName>
        <fullName evidence="2">NAD(P)/FAD-dependent oxidoreductase</fullName>
    </submittedName>
</protein>
<sequence length="374" mass="41913">MEHFDVIIVGGGLAGLTASLHLKQYGHRVVVCEKQQYPHHKVCGEYVSAEVVPYLRKLGIFLDAANTVSIDIMQLSTVSGKSIKAKLPLGGRGISRYALDNLLYESASQRNVPFVFESVTAIQFADDLFEVRMTSGTVFSAKMVIGAFGKRSNLDKQLNRPFFWKKSRWLGIKAHYTYKDFSDNLVALHAFEGGYGGLSKTETGAVNFCYLVSYNSFGKENDVHKFNENVVARNPFLGTFLESAEPLFKEPLAIAQVSFEKKETVKEHVIMCGDTAGLIHPLCGNGMAMAIHSAKLASEQIHHYLTDPNFDRGQMEKKYTVLWKKNFGYRLWMGRQLQSLLLHRELSSIALSLATRSPFLLRNLIKQTHGKPIV</sequence>
<evidence type="ECO:0000259" key="1">
    <source>
        <dbReference type="Pfam" id="PF01494"/>
    </source>
</evidence>
<dbReference type="InterPro" id="IPR002938">
    <property type="entry name" value="FAD-bd"/>
</dbReference>
<comment type="caution">
    <text evidence="2">The sequence shown here is derived from an EMBL/GenBank/DDBJ whole genome shotgun (WGS) entry which is preliminary data.</text>
</comment>
<feature type="domain" description="FAD-binding" evidence="1">
    <location>
        <begin position="4"/>
        <end position="297"/>
    </location>
</feature>